<dbReference type="Proteomes" id="UP000681967">
    <property type="component" value="Unassembled WGS sequence"/>
</dbReference>
<dbReference type="AlphaFoldDB" id="A0A8S2TK56"/>
<protein>
    <submittedName>
        <fullName evidence="2">Uncharacterized protein</fullName>
    </submittedName>
</protein>
<name>A0A8S2TK56_9BILA</name>
<evidence type="ECO:0000256" key="1">
    <source>
        <dbReference type="SAM" id="MobiDB-lite"/>
    </source>
</evidence>
<proteinExistence type="predicted"/>
<comment type="caution">
    <text evidence="2">The sequence shown here is derived from an EMBL/GenBank/DDBJ whole genome shotgun (WGS) entry which is preliminary data.</text>
</comment>
<dbReference type="EMBL" id="CAJOBH010033872">
    <property type="protein sequence ID" value="CAF4292072.1"/>
    <property type="molecule type" value="Genomic_DNA"/>
</dbReference>
<feature type="region of interest" description="Disordered" evidence="1">
    <location>
        <begin position="1"/>
        <end position="23"/>
    </location>
</feature>
<organism evidence="2 3">
    <name type="scientific">Rotaria magnacalcarata</name>
    <dbReference type="NCBI Taxonomy" id="392030"/>
    <lineage>
        <taxon>Eukaryota</taxon>
        <taxon>Metazoa</taxon>
        <taxon>Spiralia</taxon>
        <taxon>Gnathifera</taxon>
        <taxon>Rotifera</taxon>
        <taxon>Eurotatoria</taxon>
        <taxon>Bdelloidea</taxon>
        <taxon>Philodinida</taxon>
        <taxon>Philodinidae</taxon>
        <taxon>Rotaria</taxon>
    </lineage>
</organism>
<feature type="compositionally biased region" description="Polar residues" evidence="1">
    <location>
        <begin position="38"/>
        <end position="53"/>
    </location>
</feature>
<sequence length="61" mass="6837">SCLVDGDDNNHKIDTIEQNGYNKQKLNSHQQHYIVDQANDTNTDNLGQSSNTEPSHDVVLN</sequence>
<accession>A0A8S2TK56</accession>
<evidence type="ECO:0000313" key="2">
    <source>
        <dbReference type="EMBL" id="CAF4292072.1"/>
    </source>
</evidence>
<gene>
    <name evidence="2" type="ORF">BYL167_LOCUS27133</name>
</gene>
<evidence type="ECO:0000313" key="3">
    <source>
        <dbReference type="Proteomes" id="UP000681967"/>
    </source>
</evidence>
<feature type="region of interest" description="Disordered" evidence="1">
    <location>
        <begin position="36"/>
        <end position="61"/>
    </location>
</feature>
<reference evidence="2" key="1">
    <citation type="submission" date="2021-02" db="EMBL/GenBank/DDBJ databases">
        <authorList>
            <person name="Nowell W R."/>
        </authorList>
    </citation>
    <scope>NUCLEOTIDE SEQUENCE</scope>
</reference>
<feature type="non-terminal residue" evidence="2">
    <location>
        <position position="1"/>
    </location>
</feature>